<dbReference type="RefSeq" id="WP_034942382.1">
    <property type="nucleotide sequence ID" value="NZ_CP024965.1"/>
</dbReference>
<reference evidence="1 2" key="1">
    <citation type="submission" date="2017-11" db="EMBL/GenBank/DDBJ databases">
        <title>Genome sequence of Entomoplasma somnilux PYAN-1 (ATCC 49194).</title>
        <authorList>
            <person name="Lo W.-S."/>
            <person name="Gasparich G.E."/>
            <person name="Kuo C.-H."/>
        </authorList>
    </citation>
    <scope>NUCLEOTIDE SEQUENCE [LARGE SCALE GENOMIC DNA]</scope>
    <source>
        <strain evidence="1 2">PYAN-1</strain>
    </source>
</reference>
<dbReference type="Proteomes" id="UP000232230">
    <property type="component" value="Chromosome"/>
</dbReference>
<dbReference type="SUPFAM" id="SSF141000">
    <property type="entry name" value="Glu-tRNAGln amidotransferase C subunit"/>
    <property type="match status" value="1"/>
</dbReference>
<dbReference type="PANTHER" id="PTHR15004">
    <property type="entry name" value="GLUTAMYL-TRNA(GLN) AMIDOTRANSFERASE SUBUNIT C, MITOCHONDRIAL"/>
    <property type="match status" value="1"/>
</dbReference>
<dbReference type="InterPro" id="IPR003837">
    <property type="entry name" value="GatC"/>
</dbReference>
<keyword evidence="2" id="KW-1185">Reference proteome</keyword>
<dbReference type="PANTHER" id="PTHR15004:SF0">
    <property type="entry name" value="GLUTAMYL-TRNA(GLN) AMIDOTRANSFERASE SUBUNIT C, MITOCHONDRIAL"/>
    <property type="match status" value="1"/>
</dbReference>
<gene>
    <name evidence="1" type="primary">gatC</name>
    <name evidence="1" type="ORF">ESOMN_v1c06140</name>
</gene>
<dbReference type="Pfam" id="PF02686">
    <property type="entry name" value="GatC"/>
    <property type="match status" value="1"/>
</dbReference>
<dbReference type="AlphaFoldDB" id="A0A2K8NZM2"/>
<dbReference type="GO" id="GO:0006450">
    <property type="term" value="P:regulation of translational fidelity"/>
    <property type="evidence" value="ECO:0007669"/>
    <property type="project" value="InterPro"/>
</dbReference>
<dbReference type="EMBL" id="CP024965">
    <property type="protein sequence ID" value="ATZ18996.1"/>
    <property type="molecule type" value="Genomic_DNA"/>
</dbReference>
<proteinExistence type="predicted"/>
<dbReference type="GO" id="GO:0016740">
    <property type="term" value="F:transferase activity"/>
    <property type="evidence" value="ECO:0007669"/>
    <property type="project" value="UniProtKB-KW"/>
</dbReference>
<evidence type="ECO:0000313" key="2">
    <source>
        <dbReference type="Proteomes" id="UP000232230"/>
    </source>
</evidence>
<organism evidence="1 2">
    <name type="scientific">Williamsoniiplasma somnilux</name>
    <dbReference type="NCBI Taxonomy" id="215578"/>
    <lineage>
        <taxon>Bacteria</taxon>
        <taxon>Bacillati</taxon>
        <taxon>Mycoplasmatota</taxon>
        <taxon>Mollicutes</taxon>
        <taxon>Entomoplasmatales</taxon>
        <taxon>Williamsoniiplasma</taxon>
    </lineage>
</organism>
<dbReference type="KEGG" id="esx:ESOMN_v1c06140"/>
<dbReference type="NCBIfam" id="TIGR00135">
    <property type="entry name" value="gatC"/>
    <property type="match status" value="1"/>
</dbReference>
<protein>
    <submittedName>
        <fullName evidence="1">Aspartyl/glutamyl-tRNA amidotransferase subunit C</fullName>
    </submittedName>
</protein>
<sequence>MNDINNINDELIKELASDIMLELSQGEINEIIEAEESIIKRFKQVTSINTDNIEPLNYPFENSHVFLREDEDFYTNSQEDLLNNAPTVDGDFITIVKVIK</sequence>
<name>A0A2K8NZM2_9MOLU</name>
<dbReference type="InterPro" id="IPR036113">
    <property type="entry name" value="Asp/Glu-ADT_sf_sub_c"/>
</dbReference>
<evidence type="ECO:0000313" key="1">
    <source>
        <dbReference type="EMBL" id="ATZ18996.1"/>
    </source>
</evidence>
<keyword evidence="1" id="KW-0808">Transferase</keyword>
<dbReference type="GO" id="GO:0070681">
    <property type="term" value="P:glutaminyl-tRNAGln biosynthesis via transamidation"/>
    <property type="evidence" value="ECO:0007669"/>
    <property type="project" value="TreeGrafter"/>
</dbReference>
<accession>A0A2K8NZM2</accession>